<dbReference type="Pfam" id="PF13855">
    <property type="entry name" value="LRR_8"/>
    <property type="match status" value="2"/>
</dbReference>
<dbReference type="FunFam" id="3.80.10.10:FF:000400">
    <property type="entry name" value="Nuclear pore complex protein NUP107"/>
    <property type="match status" value="1"/>
</dbReference>
<keyword evidence="9" id="KW-0677">Repeat</keyword>
<dbReference type="Pfam" id="PF23598">
    <property type="entry name" value="LRR_14"/>
    <property type="match status" value="1"/>
</dbReference>
<dbReference type="Pfam" id="PF08263">
    <property type="entry name" value="LRRNT_2"/>
    <property type="match status" value="1"/>
</dbReference>
<reference evidence="18" key="1">
    <citation type="submission" date="2016-06" db="EMBL/GenBank/DDBJ databases">
        <title>Parallel loss of symbiosis genes in relatives of nitrogen-fixing non-legume Parasponia.</title>
        <authorList>
            <person name="Van Velzen R."/>
            <person name="Holmer R."/>
            <person name="Bu F."/>
            <person name="Rutten L."/>
            <person name="Van Zeijl A."/>
            <person name="Liu W."/>
            <person name="Santuari L."/>
            <person name="Cao Q."/>
            <person name="Sharma T."/>
            <person name="Shen D."/>
            <person name="Roswanjaya Y."/>
            <person name="Wardhani T."/>
            <person name="Kalhor M.S."/>
            <person name="Jansen J."/>
            <person name="Van den Hoogen J."/>
            <person name="Gungor B."/>
            <person name="Hartog M."/>
            <person name="Hontelez J."/>
            <person name="Verver J."/>
            <person name="Yang W.-C."/>
            <person name="Schijlen E."/>
            <person name="Repin R."/>
            <person name="Schilthuizen M."/>
            <person name="Schranz E."/>
            <person name="Heidstra R."/>
            <person name="Miyata K."/>
            <person name="Fedorova E."/>
            <person name="Kohlen W."/>
            <person name="Bisseling T."/>
            <person name="Smit S."/>
            <person name="Geurts R."/>
        </authorList>
    </citation>
    <scope>NUCLEOTIDE SEQUENCE [LARGE SCALE GENOMIC DNA]</scope>
    <source>
        <strain evidence="18">cv. WU1-14</strain>
    </source>
</reference>
<evidence type="ECO:0000259" key="16">
    <source>
        <dbReference type="Pfam" id="PF23598"/>
    </source>
</evidence>
<evidence type="ECO:0000256" key="3">
    <source>
        <dbReference type="ARBA" id="ARBA00009592"/>
    </source>
</evidence>
<evidence type="ECO:0000256" key="7">
    <source>
        <dbReference type="ARBA" id="ARBA00022692"/>
    </source>
</evidence>
<keyword evidence="8" id="KW-0732">Signal</keyword>
<dbReference type="PROSITE" id="PS51450">
    <property type="entry name" value="LRR"/>
    <property type="match status" value="1"/>
</dbReference>
<feature type="domain" description="Disease resistance R13L4/SHOC-2-like LRR" evidence="16">
    <location>
        <begin position="138"/>
        <end position="277"/>
    </location>
</feature>
<keyword evidence="5" id="KW-0134">Cell wall</keyword>
<dbReference type="SMART" id="SM00365">
    <property type="entry name" value="LRR_SD22"/>
    <property type="match status" value="4"/>
</dbReference>
<dbReference type="Proteomes" id="UP000237105">
    <property type="component" value="Unassembled WGS sequence"/>
</dbReference>
<evidence type="ECO:0000256" key="10">
    <source>
        <dbReference type="ARBA" id="ARBA00022989"/>
    </source>
</evidence>
<dbReference type="InterPro" id="IPR013210">
    <property type="entry name" value="LRR_N_plant-typ"/>
</dbReference>
<evidence type="ECO:0000259" key="15">
    <source>
        <dbReference type="Pfam" id="PF08263"/>
    </source>
</evidence>
<comment type="caution">
    <text evidence="17">The sequence shown here is derived from an EMBL/GenBank/DDBJ whole genome shotgun (WGS) entry which is preliminary data.</text>
</comment>
<dbReference type="SMART" id="SM00369">
    <property type="entry name" value="LRR_TYP"/>
    <property type="match status" value="12"/>
</dbReference>
<gene>
    <name evidence="17" type="ORF">PanWU01x14_239060</name>
</gene>
<keyword evidence="7" id="KW-0812">Transmembrane</keyword>
<dbReference type="PANTHER" id="PTHR27004:SF428">
    <property type="entry name" value="OS01G0160600 PROTEIN"/>
    <property type="match status" value="1"/>
</dbReference>
<dbReference type="OrthoDB" id="1394818at2759"/>
<dbReference type="AlphaFoldDB" id="A0A2P5BHL1"/>
<keyword evidence="5" id="KW-0964">Secreted</keyword>
<evidence type="ECO:0000313" key="17">
    <source>
        <dbReference type="EMBL" id="PON48256.1"/>
    </source>
</evidence>
<dbReference type="SUPFAM" id="SSF52058">
    <property type="entry name" value="L domain-like"/>
    <property type="match status" value="3"/>
</dbReference>
<comment type="subcellular location">
    <subcellularLocation>
        <location evidence="2">Cell membrane</location>
        <topology evidence="2">Single-pass type I membrane protein</topology>
    </subcellularLocation>
    <subcellularLocation>
        <location evidence="1">Secreted</location>
        <location evidence="1">Cell wall</location>
    </subcellularLocation>
</comment>
<evidence type="ECO:0000256" key="14">
    <source>
        <dbReference type="ARBA" id="ARBA00038043"/>
    </source>
</evidence>
<keyword evidence="12" id="KW-0675">Receptor</keyword>
<evidence type="ECO:0000256" key="2">
    <source>
        <dbReference type="ARBA" id="ARBA00004251"/>
    </source>
</evidence>
<feature type="domain" description="Leucine-rich repeat-containing N-terminal plant-type" evidence="15">
    <location>
        <begin position="42"/>
        <end position="90"/>
    </location>
</feature>
<dbReference type="PANTHER" id="PTHR27004">
    <property type="entry name" value="RECEPTOR-LIKE PROTEIN 12 ISOFORM X1"/>
    <property type="match status" value="1"/>
</dbReference>
<keyword evidence="6" id="KW-0433">Leucine-rich repeat</keyword>
<organism evidence="17 18">
    <name type="scientific">Parasponia andersonii</name>
    <name type="common">Sponia andersonii</name>
    <dbReference type="NCBI Taxonomy" id="3476"/>
    <lineage>
        <taxon>Eukaryota</taxon>
        <taxon>Viridiplantae</taxon>
        <taxon>Streptophyta</taxon>
        <taxon>Embryophyta</taxon>
        <taxon>Tracheophyta</taxon>
        <taxon>Spermatophyta</taxon>
        <taxon>Magnoliopsida</taxon>
        <taxon>eudicotyledons</taxon>
        <taxon>Gunneridae</taxon>
        <taxon>Pentapetalae</taxon>
        <taxon>rosids</taxon>
        <taxon>fabids</taxon>
        <taxon>Rosales</taxon>
        <taxon>Cannabaceae</taxon>
        <taxon>Parasponia</taxon>
    </lineage>
</organism>
<dbReference type="FunFam" id="3.80.10.10:FF:000213">
    <property type="entry name" value="Tyrosine-sulfated glycopeptide receptor 1"/>
    <property type="match status" value="1"/>
</dbReference>
<name>A0A2P5BHL1_PARAD</name>
<evidence type="ECO:0000256" key="11">
    <source>
        <dbReference type="ARBA" id="ARBA00023136"/>
    </source>
</evidence>
<sequence>MKISIIHPNIDHCPLYYYLILCCIFLSHSLSASTTSHPRCLHDQSSILLQFKQEFPLKQSEDHFGDYSDPKMETWKANTDCCSWNGVACDKTGHVIGLDLSSSSLQGPLLSNSSLFRLVQLQQLNLASNDFSFSEISLGFSNFKSLNVLYLNNCNFSGTIPASLGNLSQLTDLVLSVNNFSGQLPSTLGNLAKLTALELVSAQLTGEVPFSLGSLTKLESLHLSDNHFGGRIPSSLGNLSQLTELELSHNNLSGEFPTSLANLTQLQLLGLSYNELTGSIPSDIQSSISLQTLDLSHNSFTGIIPPSLFRMPSLLILNLDYNQLTGPLIIQNVTSSQLEFLYLRRNKLNGRLPGSISRLTNLKEIYLFSNNLSGRVELGVFSKLSKLETLDLSDNSLSVTDRGHENLTLPKFTSLLLSSCNITEFPMFLKTQNELWLLDLSHNKIEGEIPKWFFTTGTETLNVLDLSSNFITGWEQPMKVLPWKDLDFLDLRHNKFRGSSPVPPFSTRHFFASNNSLSGKLHSLFCKLGSLKVLDLSTNQLSGEIPPCLGFNSSLVMLNLQKNNFHGGIPQTCKEGSVLKTLDLSHNQLQGNVPKSLIKCKELEVLNIGYNKISDEFPFWSQNLLKLQVLVLRNNNFHGPIWLYGKFFGFKKLRIMDLSFNNFDGDLSSEYFRNWSALNTEIPSANKSKLRYMGDVDNYYQDTMNLTNKGLEMVLKKILTTLSSIDISYNNFHGEIPSSLGDLKSLKVLNLSRNNFEGLIPSSLGKLSELESLDLSKNNLVGTIPQQLKDLTFLSFLNLSDNQLKGQIPQGGQFNTFQNSSFGGNLDLCDFPLSKKCERTPTPELQSSESKNGFGWKTVVMGYGCGLLIGVTIEQVVALRRPNLFARIYT</sequence>
<evidence type="ECO:0000256" key="13">
    <source>
        <dbReference type="ARBA" id="ARBA00023180"/>
    </source>
</evidence>
<evidence type="ECO:0000256" key="12">
    <source>
        <dbReference type="ARBA" id="ARBA00023170"/>
    </source>
</evidence>
<evidence type="ECO:0000256" key="4">
    <source>
        <dbReference type="ARBA" id="ARBA00022475"/>
    </source>
</evidence>
<evidence type="ECO:0000256" key="6">
    <source>
        <dbReference type="ARBA" id="ARBA00022614"/>
    </source>
</evidence>
<dbReference type="InterPro" id="IPR003591">
    <property type="entry name" value="Leu-rich_rpt_typical-subtyp"/>
</dbReference>
<dbReference type="InterPro" id="IPR055414">
    <property type="entry name" value="LRR_R13L4/SHOC2-like"/>
</dbReference>
<comment type="similarity">
    <text evidence="3">Belongs to the RLP family.</text>
</comment>
<comment type="similarity">
    <text evidence="14">Belongs to the polygalacturonase-inhibiting protein family.</text>
</comment>
<evidence type="ECO:0000256" key="8">
    <source>
        <dbReference type="ARBA" id="ARBA00022729"/>
    </source>
</evidence>
<protein>
    <submittedName>
        <fullName evidence="17">LRR domain containing protein</fullName>
    </submittedName>
</protein>
<dbReference type="InterPro" id="IPR032675">
    <property type="entry name" value="LRR_dom_sf"/>
</dbReference>
<evidence type="ECO:0000256" key="1">
    <source>
        <dbReference type="ARBA" id="ARBA00004191"/>
    </source>
</evidence>
<dbReference type="PRINTS" id="PR00019">
    <property type="entry name" value="LEURICHRPT"/>
</dbReference>
<dbReference type="EMBL" id="JXTB01000280">
    <property type="protein sequence ID" value="PON48256.1"/>
    <property type="molecule type" value="Genomic_DNA"/>
</dbReference>
<dbReference type="GO" id="GO:0005886">
    <property type="term" value="C:plasma membrane"/>
    <property type="evidence" value="ECO:0007669"/>
    <property type="project" value="UniProtKB-SubCell"/>
</dbReference>
<accession>A0A2P5BHL1</accession>
<evidence type="ECO:0000313" key="18">
    <source>
        <dbReference type="Proteomes" id="UP000237105"/>
    </source>
</evidence>
<evidence type="ECO:0000256" key="9">
    <source>
        <dbReference type="ARBA" id="ARBA00022737"/>
    </source>
</evidence>
<keyword evidence="10" id="KW-1133">Transmembrane helix</keyword>
<evidence type="ECO:0000256" key="5">
    <source>
        <dbReference type="ARBA" id="ARBA00022512"/>
    </source>
</evidence>
<dbReference type="Gene3D" id="3.80.10.10">
    <property type="entry name" value="Ribonuclease Inhibitor"/>
    <property type="match status" value="6"/>
</dbReference>
<proteinExistence type="inferred from homology"/>
<keyword evidence="4" id="KW-1003">Cell membrane</keyword>
<dbReference type="FunFam" id="3.80.10.10:FF:000111">
    <property type="entry name" value="LRR receptor-like serine/threonine-protein kinase ERECTA"/>
    <property type="match status" value="1"/>
</dbReference>
<dbReference type="InterPro" id="IPR001611">
    <property type="entry name" value="Leu-rich_rpt"/>
</dbReference>
<keyword evidence="18" id="KW-1185">Reference proteome</keyword>
<keyword evidence="13" id="KW-0325">Glycoprotein</keyword>
<dbReference type="Pfam" id="PF00560">
    <property type="entry name" value="LRR_1"/>
    <property type="match status" value="4"/>
</dbReference>
<keyword evidence="11" id="KW-0472">Membrane</keyword>